<keyword evidence="7" id="KW-1185">Reference proteome</keyword>
<dbReference type="PANTHER" id="PTHR43701:SF5">
    <property type="entry name" value="MEMBRANE TRANSPORTER PROTEIN-RELATED"/>
    <property type="match status" value="1"/>
</dbReference>
<dbReference type="EMBL" id="MCOG01000338">
    <property type="protein sequence ID" value="ORY15667.1"/>
    <property type="molecule type" value="Genomic_DNA"/>
</dbReference>
<comment type="subcellular location">
    <subcellularLocation>
        <location evidence="1">Membrane</location>
        <topology evidence="1">Multi-pass membrane protein</topology>
    </subcellularLocation>
</comment>
<comment type="caution">
    <text evidence="6">The sequence shown here is derived from an EMBL/GenBank/DDBJ whole genome shotgun (WGS) entry which is preliminary data.</text>
</comment>
<keyword evidence="2 5" id="KW-0812">Transmembrane</keyword>
<dbReference type="OrthoDB" id="2148787at2759"/>
<gene>
    <name evidence="6" type="ORF">LY90DRAFT_517862</name>
</gene>
<evidence type="ECO:0000256" key="1">
    <source>
        <dbReference type="ARBA" id="ARBA00004141"/>
    </source>
</evidence>
<dbReference type="PANTHER" id="PTHR43701">
    <property type="entry name" value="MEMBRANE TRANSPORTER PROTEIN MJ0441-RELATED"/>
    <property type="match status" value="1"/>
</dbReference>
<keyword evidence="3 5" id="KW-1133">Transmembrane helix</keyword>
<dbReference type="Proteomes" id="UP000193920">
    <property type="component" value="Unassembled WGS sequence"/>
</dbReference>
<reference evidence="6 7" key="1">
    <citation type="submission" date="2016-08" db="EMBL/GenBank/DDBJ databases">
        <title>A Parts List for Fungal Cellulosomes Revealed by Comparative Genomics.</title>
        <authorList>
            <consortium name="DOE Joint Genome Institute"/>
            <person name="Haitjema C.H."/>
            <person name="Gilmore S.P."/>
            <person name="Henske J.K."/>
            <person name="Solomon K.V."/>
            <person name="De Groot R."/>
            <person name="Kuo A."/>
            <person name="Mondo S.J."/>
            <person name="Salamov A.A."/>
            <person name="Labutti K."/>
            <person name="Zhao Z."/>
            <person name="Chiniquy J."/>
            <person name="Barry K."/>
            <person name="Brewer H.M."/>
            <person name="Purvine S.O."/>
            <person name="Wright A.T."/>
            <person name="Boxma B."/>
            <person name="Van Alen T."/>
            <person name="Hackstein J.H."/>
            <person name="Baker S.E."/>
            <person name="Grigoriev I.V."/>
            <person name="O'Malley M.A."/>
        </authorList>
    </citation>
    <scope>NUCLEOTIDE SEQUENCE [LARGE SCALE GENOMIC DNA]</scope>
    <source>
        <strain evidence="6 7">G1</strain>
    </source>
</reference>
<feature type="transmembrane region" description="Helical" evidence="5">
    <location>
        <begin position="145"/>
        <end position="178"/>
    </location>
</feature>
<dbReference type="Pfam" id="PF01925">
    <property type="entry name" value="TauE"/>
    <property type="match status" value="1"/>
</dbReference>
<evidence type="ECO:0000313" key="7">
    <source>
        <dbReference type="Proteomes" id="UP000193920"/>
    </source>
</evidence>
<evidence type="ECO:0000256" key="3">
    <source>
        <dbReference type="ARBA" id="ARBA00022989"/>
    </source>
</evidence>
<accession>A0A1Y2A038</accession>
<sequence length="279" mass="30360">MHFSIVIAVIFVATLLGSLCGIGGGVIIKPVLDAIDSFSKFQIALISLSCVLTTSLTSVIKHLFYKTKISFKESFVLSIGGILGGIAGNFFFNFIRDIVNDAYPETGKEIITLIQNAGIGSLIFLVLLYMLTLKKKGVSYHLNSLLVTGIIGVFLGMISVFLDIGGGAINVCIFILLFSMDVKLAAVNSLLVIVFSQTTKLIQYVIMGNFRDNVTFDDTLTWWLFVILIAVSVLTGIIGSHYNKKIDSKYIDFAYEGSLVAIILISGYNVINISIKLSN</sequence>
<keyword evidence="4 5" id="KW-0472">Membrane</keyword>
<evidence type="ECO:0000313" key="6">
    <source>
        <dbReference type="EMBL" id="ORY15667.1"/>
    </source>
</evidence>
<dbReference type="InterPro" id="IPR051598">
    <property type="entry name" value="TSUP/Inactive_protease-like"/>
</dbReference>
<feature type="transmembrane region" description="Helical" evidence="5">
    <location>
        <begin position="253"/>
        <end position="271"/>
    </location>
</feature>
<feature type="transmembrane region" description="Helical" evidence="5">
    <location>
        <begin position="76"/>
        <end position="95"/>
    </location>
</feature>
<proteinExistence type="predicted"/>
<evidence type="ECO:0000256" key="5">
    <source>
        <dbReference type="SAM" id="Phobius"/>
    </source>
</evidence>
<protein>
    <recommendedName>
        <fullName evidence="8">Membrane transporter protein</fullName>
    </recommendedName>
</protein>
<feature type="transmembrane region" description="Helical" evidence="5">
    <location>
        <begin position="110"/>
        <end position="133"/>
    </location>
</feature>
<evidence type="ECO:0000256" key="4">
    <source>
        <dbReference type="ARBA" id="ARBA00023136"/>
    </source>
</evidence>
<evidence type="ECO:0008006" key="8">
    <source>
        <dbReference type="Google" id="ProtNLM"/>
    </source>
</evidence>
<feature type="transmembrane region" description="Helical" evidence="5">
    <location>
        <begin position="44"/>
        <end position="64"/>
    </location>
</feature>
<organism evidence="6 7">
    <name type="scientific">Neocallimastix californiae</name>
    <dbReference type="NCBI Taxonomy" id="1754190"/>
    <lineage>
        <taxon>Eukaryota</taxon>
        <taxon>Fungi</taxon>
        <taxon>Fungi incertae sedis</taxon>
        <taxon>Chytridiomycota</taxon>
        <taxon>Chytridiomycota incertae sedis</taxon>
        <taxon>Neocallimastigomycetes</taxon>
        <taxon>Neocallimastigales</taxon>
        <taxon>Neocallimastigaceae</taxon>
        <taxon>Neocallimastix</taxon>
    </lineage>
</organism>
<evidence type="ECO:0000256" key="2">
    <source>
        <dbReference type="ARBA" id="ARBA00022692"/>
    </source>
</evidence>
<feature type="transmembrane region" description="Helical" evidence="5">
    <location>
        <begin position="219"/>
        <end position="241"/>
    </location>
</feature>
<dbReference type="AlphaFoldDB" id="A0A1Y2A038"/>
<dbReference type="InterPro" id="IPR002781">
    <property type="entry name" value="TM_pro_TauE-like"/>
</dbReference>
<dbReference type="GO" id="GO:0016020">
    <property type="term" value="C:membrane"/>
    <property type="evidence" value="ECO:0007669"/>
    <property type="project" value="UniProtKB-SubCell"/>
</dbReference>
<name>A0A1Y2A038_9FUNG</name>